<evidence type="ECO:0000256" key="4">
    <source>
        <dbReference type="PROSITE-ProRule" id="PRU00175"/>
    </source>
</evidence>
<keyword evidence="1" id="KW-0479">Metal-binding</keyword>
<keyword evidence="7" id="KW-1185">Reference proteome</keyword>
<dbReference type="EMBL" id="ML122344">
    <property type="protein sequence ID" value="RPD52705.1"/>
    <property type="molecule type" value="Genomic_DNA"/>
</dbReference>
<dbReference type="Proteomes" id="UP000313359">
    <property type="component" value="Unassembled WGS sequence"/>
</dbReference>
<dbReference type="STRING" id="1328759.A0A5C2RQC2"/>
<keyword evidence="3" id="KW-0862">Zinc</keyword>
<proteinExistence type="predicted"/>
<gene>
    <name evidence="6" type="ORF">L227DRAFT_568422</name>
</gene>
<organism evidence="6 7">
    <name type="scientific">Lentinus tigrinus ALCF2SS1-6</name>
    <dbReference type="NCBI Taxonomy" id="1328759"/>
    <lineage>
        <taxon>Eukaryota</taxon>
        <taxon>Fungi</taxon>
        <taxon>Dikarya</taxon>
        <taxon>Basidiomycota</taxon>
        <taxon>Agaricomycotina</taxon>
        <taxon>Agaricomycetes</taxon>
        <taxon>Polyporales</taxon>
        <taxon>Polyporaceae</taxon>
        <taxon>Lentinus</taxon>
    </lineage>
</organism>
<dbReference type="PANTHER" id="PTHR23041">
    <property type="entry name" value="RING FINGER DOMAIN-CONTAINING"/>
    <property type="match status" value="1"/>
</dbReference>
<evidence type="ECO:0000256" key="2">
    <source>
        <dbReference type="ARBA" id="ARBA00022771"/>
    </source>
</evidence>
<reference evidence="6" key="1">
    <citation type="journal article" date="2018" name="Genome Biol. Evol.">
        <title>Genomics and development of Lentinus tigrinus, a white-rot wood-decaying mushroom with dimorphic fruiting bodies.</title>
        <authorList>
            <person name="Wu B."/>
            <person name="Xu Z."/>
            <person name="Knudson A."/>
            <person name="Carlson A."/>
            <person name="Chen N."/>
            <person name="Kovaka S."/>
            <person name="LaButti K."/>
            <person name="Lipzen A."/>
            <person name="Pennachio C."/>
            <person name="Riley R."/>
            <person name="Schakwitz W."/>
            <person name="Umezawa K."/>
            <person name="Ohm R.A."/>
            <person name="Grigoriev I.V."/>
            <person name="Nagy L.G."/>
            <person name="Gibbons J."/>
            <person name="Hibbett D."/>
        </authorList>
    </citation>
    <scope>NUCLEOTIDE SEQUENCE [LARGE SCALE GENOMIC DNA]</scope>
    <source>
        <strain evidence="6">ALCF2SS1-6</strain>
    </source>
</reference>
<dbReference type="PROSITE" id="PS50089">
    <property type="entry name" value="ZF_RING_2"/>
    <property type="match status" value="1"/>
</dbReference>
<dbReference type="PROSITE" id="PS00518">
    <property type="entry name" value="ZF_RING_1"/>
    <property type="match status" value="1"/>
</dbReference>
<name>A0A5C2RQC2_9APHY</name>
<accession>A0A5C2RQC2</accession>
<dbReference type="InterPro" id="IPR001841">
    <property type="entry name" value="Znf_RING"/>
</dbReference>
<dbReference type="InterPro" id="IPR027370">
    <property type="entry name" value="Znf-RING_euk"/>
</dbReference>
<dbReference type="AlphaFoldDB" id="A0A5C2RQC2"/>
<sequence length="138" mass="15178">MSQAPACQVQCPICYEVLSSESSRIPVAIQCGHVFCTTCLFAHRKSSRSCPTCRTSITHIFHLRDNSTEDPLLRDEAASCFRRLTAMLEHHLQGEPITYSDMSPIVATLGESLNALEAARLGNGSEVCHPVKHESTAY</sequence>
<dbReference type="Pfam" id="PF13445">
    <property type="entry name" value="zf-RING_UBOX"/>
    <property type="match status" value="1"/>
</dbReference>
<dbReference type="OrthoDB" id="6105938at2759"/>
<dbReference type="SMART" id="SM00184">
    <property type="entry name" value="RING"/>
    <property type="match status" value="1"/>
</dbReference>
<protein>
    <recommendedName>
        <fullName evidence="5">RING-type domain-containing protein</fullName>
    </recommendedName>
</protein>
<dbReference type="GO" id="GO:0008270">
    <property type="term" value="F:zinc ion binding"/>
    <property type="evidence" value="ECO:0007669"/>
    <property type="project" value="UniProtKB-KW"/>
</dbReference>
<dbReference type="InterPro" id="IPR013083">
    <property type="entry name" value="Znf_RING/FYVE/PHD"/>
</dbReference>
<dbReference type="InterPro" id="IPR017907">
    <property type="entry name" value="Znf_RING_CS"/>
</dbReference>
<dbReference type="Gene3D" id="3.30.40.10">
    <property type="entry name" value="Zinc/RING finger domain, C3HC4 (zinc finger)"/>
    <property type="match status" value="1"/>
</dbReference>
<dbReference type="InterPro" id="IPR047134">
    <property type="entry name" value="RNF4"/>
</dbReference>
<dbReference type="SUPFAM" id="SSF57850">
    <property type="entry name" value="RING/U-box"/>
    <property type="match status" value="1"/>
</dbReference>
<feature type="domain" description="RING-type" evidence="5">
    <location>
        <begin position="11"/>
        <end position="54"/>
    </location>
</feature>
<evidence type="ECO:0000313" key="7">
    <source>
        <dbReference type="Proteomes" id="UP000313359"/>
    </source>
</evidence>
<evidence type="ECO:0000313" key="6">
    <source>
        <dbReference type="EMBL" id="RPD52705.1"/>
    </source>
</evidence>
<evidence type="ECO:0000259" key="5">
    <source>
        <dbReference type="PROSITE" id="PS50089"/>
    </source>
</evidence>
<dbReference type="PANTHER" id="PTHR23041:SF78">
    <property type="entry name" value="E3 UBIQUITIN-PROTEIN LIGASE RNF4"/>
    <property type="match status" value="1"/>
</dbReference>
<keyword evidence="2 4" id="KW-0863">Zinc-finger</keyword>
<evidence type="ECO:0000256" key="1">
    <source>
        <dbReference type="ARBA" id="ARBA00022723"/>
    </source>
</evidence>
<evidence type="ECO:0000256" key="3">
    <source>
        <dbReference type="ARBA" id="ARBA00022833"/>
    </source>
</evidence>